<accession>A0A427KG24</accession>
<sequence length="326" mass="37395">MNSRDEAGSFGLPEGEKGEIITMIDFGEFMEVYTEQSTYKLMTPDSIDPKREHQNVPWVYTKTSDFGASNPLVANTVIMTNEFLRQLYSNEDSNRIQIISKARDIKNVLLNYLLSLQSLIDNSNAEIKKFIENENVMNGKAHAYFPQLKGLDGYATDFLISAKRCIQEVSVMVNYFLPLKSKHGRIDKLLQEVKANHQEATMLINVLKEYLPMCEHIYSLRNAQEHAATTDTPLIVNNFSFENGNELNAPKWGVQGQGLKYVHEEANEILSFLITFFEDVFLSCVSLVFPAFPKYEIVFNENPVKENPVRYRLHLSLPDEFINKEQ</sequence>
<name>A0A427KG24_ENTCL</name>
<dbReference type="AlphaFoldDB" id="A0A427KG24"/>
<dbReference type="RefSeq" id="WP_125366394.1">
    <property type="nucleotide sequence ID" value="NZ_RHWT01000040.1"/>
</dbReference>
<dbReference type="Proteomes" id="UP000275321">
    <property type="component" value="Unassembled WGS sequence"/>
</dbReference>
<reference evidence="1 2" key="1">
    <citation type="submission" date="2018-10" db="EMBL/GenBank/DDBJ databases">
        <title>Transmission dynamics of multidrug resistant bacteria on intensive care unit surfaces.</title>
        <authorList>
            <person name="D'Souza A.W."/>
            <person name="Potter R.F."/>
            <person name="Wallace M."/>
            <person name="Shupe A."/>
            <person name="Patel S."/>
            <person name="Sun S."/>
            <person name="Gul D."/>
            <person name="Kwon J.H."/>
            <person name="Andleeb S."/>
            <person name="Burnham C.-A.D."/>
            <person name="Dantas G."/>
        </authorList>
    </citation>
    <scope>NUCLEOTIDE SEQUENCE [LARGE SCALE GENOMIC DNA]</scope>
    <source>
        <strain evidence="1 2">EC_073</strain>
    </source>
</reference>
<protein>
    <submittedName>
        <fullName evidence="1">Uncharacterized protein</fullName>
    </submittedName>
</protein>
<evidence type="ECO:0000313" key="2">
    <source>
        <dbReference type="Proteomes" id="UP000275321"/>
    </source>
</evidence>
<gene>
    <name evidence="1" type="ORF">EGK68_21955</name>
</gene>
<proteinExistence type="predicted"/>
<evidence type="ECO:0000313" key="1">
    <source>
        <dbReference type="EMBL" id="RSB27197.1"/>
    </source>
</evidence>
<dbReference type="EMBL" id="RHWT01000040">
    <property type="protein sequence ID" value="RSB27197.1"/>
    <property type="molecule type" value="Genomic_DNA"/>
</dbReference>
<comment type="caution">
    <text evidence="1">The sequence shown here is derived from an EMBL/GenBank/DDBJ whole genome shotgun (WGS) entry which is preliminary data.</text>
</comment>
<organism evidence="1 2">
    <name type="scientific">Enterobacter cloacae</name>
    <dbReference type="NCBI Taxonomy" id="550"/>
    <lineage>
        <taxon>Bacteria</taxon>
        <taxon>Pseudomonadati</taxon>
        <taxon>Pseudomonadota</taxon>
        <taxon>Gammaproteobacteria</taxon>
        <taxon>Enterobacterales</taxon>
        <taxon>Enterobacteriaceae</taxon>
        <taxon>Enterobacter</taxon>
        <taxon>Enterobacter cloacae complex</taxon>
    </lineage>
</organism>